<evidence type="ECO:0000313" key="10">
    <source>
        <dbReference type="EMBL" id="MFC4196617.1"/>
    </source>
</evidence>
<feature type="domain" description="Histidine kinase" evidence="9">
    <location>
        <begin position="607"/>
        <end position="798"/>
    </location>
</feature>
<protein>
    <recommendedName>
        <fullName evidence="2">histidine kinase</fullName>
        <ecNumber evidence="2">2.7.13.3</ecNumber>
    </recommendedName>
</protein>
<evidence type="ECO:0000256" key="3">
    <source>
        <dbReference type="ARBA" id="ARBA00022553"/>
    </source>
</evidence>
<dbReference type="RefSeq" id="WP_378959950.1">
    <property type="nucleotide sequence ID" value="NZ_JBHRXC010000001.1"/>
</dbReference>
<dbReference type="InterPro" id="IPR019734">
    <property type="entry name" value="TPR_rpt"/>
</dbReference>
<dbReference type="GO" id="GO:0016301">
    <property type="term" value="F:kinase activity"/>
    <property type="evidence" value="ECO:0007669"/>
    <property type="project" value="UniProtKB-KW"/>
</dbReference>
<dbReference type="Gene3D" id="3.30.450.20">
    <property type="entry name" value="PAS domain"/>
    <property type="match status" value="1"/>
</dbReference>
<accession>A0ABV8NLS9</accession>
<dbReference type="EC" id="2.7.13.3" evidence="2"/>
<dbReference type="SUPFAM" id="SSF48452">
    <property type="entry name" value="TPR-like"/>
    <property type="match status" value="2"/>
</dbReference>
<evidence type="ECO:0000256" key="1">
    <source>
        <dbReference type="ARBA" id="ARBA00000085"/>
    </source>
</evidence>
<evidence type="ECO:0000256" key="8">
    <source>
        <dbReference type="SAM" id="Phobius"/>
    </source>
</evidence>
<comment type="catalytic activity">
    <reaction evidence="1">
        <text>ATP + protein L-histidine = ADP + protein N-phospho-L-histidine.</text>
        <dbReference type="EC" id="2.7.13.3"/>
    </reaction>
</comment>
<organism evidence="10 11">
    <name type="scientific">Pedobacter jamesrossensis</name>
    <dbReference type="NCBI Taxonomy" id="1908238"/>
    <lineage>
        <taxon>Bacteria</taxon>
        <taxon>Pseudomonadati</taxon>
        <taxon>Bacteroidota</taxon>
        <taxon>Sphingobacteriia</taxon>
        <taxon>Sphingobacteriales</taxon>
        <taxon>Sphingobacteriaceae</taxon>
        <taxon>Pedobacter</taxon>
    </lineage>
</organism>
<dbReference type="InterPro" id="IPR005467">
    <property type="entry name" value="His_kinase_dom"/>
</dbReference>
<keyword evidence="5" id="KW-0547">Nucleotide-binding</keyword>
<dbReference type="Pfam" id="PF13181">
    <property type="entry name" value="TPR_8"/>
    <property type="match status" value="1"/>
</dbReference>
<dbReference type="Pfam" id="PF07568">
    <property type="entry name" value="HisKA_2"/>
    <property type="match status" value="1"/>
</dbReference>
<sequence>MKQKFSLLIIFFVFIFKVEAQTKVTSMPDQWLLSQLSLNYYTVVQEGLVDLDSSLIKVCQLNGLSRWSVMTQGFGNRLSQYQRWVDLRDPSIAEKMLESLSGEAHLKLALLLGAYYAFEPSNNNSKNQKFGLTYLMIAERESLAMGSWFWLSQARCLKGKSYFKNGNLKQGILTFNQLIAECEKRNDRVMLAKACDYLGSYAPPSAETIGMKVGNTMRASQIYKQNKNIRGEINSLQNLGYLFFVIKDFKKAETSATESLNLQQKIHFKYTHYTTDLLALLADFKGNNSENLKYGLASVKSAQATKDSLGLGYFYRRVGESRFTDKEPSTRLSWYLQSIGQMLRNGERSSLYPVINSIAHELVQAGKISEALITTNDYMRKYPPRTLPDSLLAIQTLGETYYALGSYKKSEQYLLKVEELSKKINPITSERFRPFNAFKLGHFYLLTKDYPKAKRYLEQFKTSSATVPLIVSANAAMDLYKVDSALNNTELAVKHLKDYLEINSKLQDESQTKIIEGLRMQYQTAQKEMYIKLLKQETAMQKKQSYLIRFVGITVISMAFLIILLLLNQYRIKKRQKDEIDKKNLALEHTIGEKDELIISKQWLLKEVHHRVKNNLHTVISLLESQAHYLKGDALKAIQNSEHRIYAMSMIHQRLYQEDDVKTIDIKVYLTEFISYLKDSFGTHRHIKFILEFEPIRFGVSRAIPIGLIVNEAVTNAIKYAFPDMELGIILIRLTQKRSMIELIIKDNGVGLNPKNMAPDSQSLGLRLMRGLAGDLGGTIKIEGKQGAEITISFEMDQIDVAHI</sequence>
<dbReference type="Gene3D" id="3.30.565.10">
    <property type="entry name" value="Histidine kinase-like ATPase, C-terminal domain"/>
    <property type="match status" value="1"/>
</dbReference>
<keyword evidence="3" id="KW-0597">Phosphoprotein</keyword>
<keyword evidence="6 10" id="KW-0418">Kinase</keyword>
<comment type="caution">
    <text evidence="10">The sequence shown here is derived from an EMBL/GenBank/DDBJ whole genome shotgun (WGS) entry which is preliminary data.</text>
</comment>
<keyword evidence="8" id="KW-1133">Transmembrane helix</keyword>
<reference evidence="11" key="1">
    <citation type="journal article" date="2019" name="Int. J. Syst. Evol. Microbiol.">
        <title>The Global Catalogue of Microorganisms (GCM) 10K type strain sequencing project: providing services to taxonomists for standard genome sequencing and annotation.</title>
        <authorList>
            <consortium name="The Broad Institute Genomics Platform"/>
            <consortium name="The Broad Institute Genome Sequencing Center for Infectious Disease"/>
            <person name="Wu L."/>
            <person name="Ma J."/>
        </authorList>
    </citation>
    <scope>NUCLEOTIDE SEQUENCE [LARGE SCALE GENOMIC DNA]</scope>
    <source>
        <strain evidence="11">CCM 8689</strain>
    </source>
</reference>
<dbReference type="InterPro" id="IPR036890">
    <property type="entry name" value="HATPase_C_sf"/>
</dbReference>
<keyword evidence="11" id="KW-1185">Reference proteome</keyword>
<dbReference type="EMBL" id="JBHSBY010000035">
    <property type="protein sequence ID" value="MFC4196617.1"/>
    <property type="molecule type" value="Genomic_DNA"/>
</dbReference>
<keyword evidence="8" id="KW-0812">Transmembrane</keyword>
<evidence type="ECO:0000256" key="2">
    <source>
        <dbReference type="ARBA" id="ARBA00012438"/>
    </source>
</evidence>
<dbReference type="PROSITE" id="PS50109">
    <property type="entry name" value="HIS_KIN"/>
    <property type="match status" value="1"/>
</dbReference>
<dbReference type="PANTHER" id="PTHR41523">
    <property type="entry name" value="TWO-COMPONENT SYSTEM SENSOR PROTEIN"/>
    <property type="match status" value="1"/>
</dbReference>
<dbReference type="SMART" id="SM00028">
    <property type="entry name" value="TPR"/>
    <property type="match status" value="3"/>
</dbReference>
<keyword evidence="8" id="KW-0472">Membrane</keyword>
<proteinExistence type="predicted"/>
<evidence type="ECO:0000256" key="5">
    <source>
        <dbReference type="ARBA" id="ARBA00022741"/>
    </source>
</evidence>
<evidence type="ECO:0000313" key="11">
    <source>
        <dbReference type="Proteomes" id="UP001595792"/>
    </source>
</evidence>
<dbReference type="SUPFAM" id="SSF55874">
    <property type="entry name" value="ATPase domain of HSP90 chaperone/DNA topoisomerase II/histidine kinase"/>
    <property type="match status" value="1"/>
</dbReference>
<dbReference type="Proteomes" id="UP001595792">
    <property type="component" value="Unassembled WGS sequence"/>
</dbReference>
<keyword evidence="4" id="KW-0808">Transferase</keyword>
<evidence type="ECO:0000259" key="9">
    <source>
        <dbReference type="PROSITE" id="PS50109"/>
    </source>
</evidence>
<dbReference type="SMART" id="SM00387">
    <property type="entry name" value="HATPase_c"/>
    <property type="match status" value="1"/>
</dbReference>
<evidence type="ECO:0000256" key="7">
    <source>
        <dbReference type="ARBA" id="ARBA00022840"/>
    </source>
</evidence>
<keyword evidence="7" id="KW-0067">ATP-binding</keyword>
<gene>
    <name evidence="10" type="ORF">ACFOUY_07905</name>
</gene>
<evidence type="ECO:0000256" key="4">
    <source>
        <dbReference type="ARBA" id="ARBA00022679"/>
    </source>
</evidence>
<dbReference type="Gene3D" id="1.25.40.10">
    <property type="entry name" value="Tetratricopeptide repeat domain"/>
    <property type="match status" value="2"/>
</dbReference>
<evidence type="ECO:0000256" key="6">
    <source>
        <dbReference type="ARBA" id="ARBA00022777"/>
    </source>
</evidence>
<dbReference type="Pfam" id="PF02518">
    <property type="entry name" value="HATPase_c"/>
    <property type="match status" value="1"/>
</dbReference>
<dbReference type="PANTHER" id="PTHR41523:SF8">
    <property type="entry name" value="ETHYLENE RESPONSE SENSOR PROTEIN"/>
    <property type="match status" value="1"/>
</dbReference>
<feature type="transmembrane region" description="Helical" evidence="8">
    <location>
        <begin position="546"/>
        <end position="567"/>
    </location>
</feature>
<dbReference type="InterPro" id="IPR011990">
    <property type="entry name" value="TPR-like_helical_dom_sf"/>
</dbReference>
<dbReference type="InterPro" id="IPR011495">
    <property type="entry name" value="Sig_transdc_His_kin_sub2_dim/P"/>
</dbReference>
<dbReference type="InterPro" id="IPR003594">
    <property type="entry name" value="HATPase_dom"/>
</dbReference>
<name>A0ABV8NLS9_9SPHI</name>